<dbReference type="GO" id="GO:0005576">
    <property type="term" value="C:extracellular region"/>
    <property type="evidence" value="ECO:0007669"/>
    <property type="project" value="UniProtKB-ARBA"/>
</dbReference>
<dbReference type="Gramene" id="KJB49628">
    <property type="protein sequence ID" value="KJB49628"/>
    <property type="gene ID" value="B456_008G130000"/>
</dbReference>
<dbReference type="OMA" id="WDEMPTR"/>
<dbReference type="GO" id="GO:0004857">
    <property type="term" value="F:enzyme inhibitor activity"/>
    <property type="evidence" value="ECO:0007669"/>
    <property type="project" value="InterPro"/>
</dbReference>
<dbReference type="eggNOG" id="ENOG502RZK0">
    <property type="taxonomic scope" value="Eukaryota"/>
</dbReference>
<dbReference type="Gene3D" id="1.20.140.40">
    <property type="entry name" value="Invertase/pectin methylesterase inhibitor family protein"/>
    <property type="match status" value="1"/>
</dbReference>
<dbReference type="STRING" id="29730.A0A0D2REG6"/>
<evidence type="ECO:0000256" key="2">
    <source>
        <dbReference type="ARBA" id="ARBA00023157"/>
    </source>
</evidence>
<keyword evidence="2" id="KW-1015">Disulfide bond</keyword>
<evidence type="ECO:0000256" key="3">
    <source>
        <dbReference type="ARBA" id="ARBA00038471"/>
    </source>
</evidence>
<dbReference type="Pfam" id="PF04043">
    <property type="entry name" value="PMEI"/>
    <property type="match status" value="1"/>
</dbReference>
<dbReference type="SMART" id="SM00856">
    <property type="entry name" value="PMEI"/>
    <property type="match status" value="1"/>
</dbReference>
<evidence type="ECO:0000256" key="4">
    <source>
        <dbReference type="SAM" id="SignalP"/>
    </source>
</evidence>
<feature type="chain" id="PRO_5002262710" description="Pectinesterase inhibitor domain-containing protein" evidence="4">
    <location>
        <begin position="22"/>
        <end position="180"/>
    </location>
</feature>
<dbReference type="FunFam" id="1.20.140.40:FF:000002">
    <property type="entry name" value="Putative invertase inhibitor"/>
    <property type="match status" value="1"/>
</dbReference>
<dbReference type="SUPFAM" id="SSF101148">
    <property type="entry name" value="Plant invertase/pectin methylesterase inhibitor"/>
    <property type="match status" value="1"/>
</dbReference>
<dbReference type="PANTHER" id="PTHR35357:SF17">
    <property type="entry name" value="PECTINESTERASE INHIBITOR 12"/>
    <property type="match status" value="1"/>
</dbReference>
<feature type="domain" description="Pectinesterase inhibitor" evidence="5">
    <location>
        <begin position="19"/>
        <end position="173"/>
    </location>
</feature>
<dbReference type="PANTHER" id="PTHR35357">
    <property type="entry name" value="OS02G0537100 PROTEIN"/>
    <property type="match status" value="1"/>
</dbReference>
<dbReference type="InterPro" id="IPR035513">
    <property type="entry name" value="Invertase/methylesterase_inhib"/>
</dbReference>
<gene>
    <name evidence="6" type="ORF">B456_008G130000</name>
</gene>
<dbReference type="EMBL" id="CM001747">
    <property type="protein sequence ID" value="KJB49628.1"/>
    <property type="molecule type" value="Genomic_DNA"/>
</dbReference>
<evidence type="ECO:0000256" key="1">
    <source>
        <dbReference type="ARBA" id="ARBA00022729"/>
    </source>
</evidence>
<dbReference type="NCBIfam" id="TIGR01614">
    <property type="entry name" value="PME_inhib"/>
    <property type="match status" value="1"/>
</dbReference>
<dbReference type="InterPro" id="IPR034088">
    <property type="entry name" value="Pla_a_1-like"/>
</dbReference>
<evidence type="ECO:0000313" key="7">
    <source>
        <dbReference type="Proteomes" id="UP000032304"/>
    </source>
</evidence>
<evidence type="ECO:0000313" key="6">
    <source>
        <dbReference type="EMBL" id="KJB49628.1"/>
    </source>
</evidence>
<proteinExistence type="inferred from homology"/>
<keyword evidence="7" id="KW-1185">Reference proteome</keyword>
<comment type="similarity">
    <text evidence="3">Belongs to the PMEI family.</text>
</comment>
<dbReference type="CDD" id="cd15795">
    <property type="entry name" value="PMEI-Pla_a_1_like"/>
    <property type="match status" value="1"/>
</dbReference>
<reference evidence="6 7" key="1">
    <citation type="journal article" date="2012" name="Nature">
        <title>Repeated polyploidization of Gossypium genomes and the evolution of spinnable cotton fibres.</title>
        <authorList>
            <person name="Paterson A.H."/>
            <person name="Wendel J.F."/>
            <person name="Gundlach H."/>
            <person name="Guo H."/>
            <person name="Jenkins J."/>
            <person name="Jin D."/>
            <person name="Llewellyn D."/>
            <person name="Showmaker K.C."/>
            <person name="Shu S."/>
            <person name="Udall J."/>
            <person name="Yoo M.J."/>
            <person name="Byers R."/>
            <person name="Chen W."/>
            <person name="Doron-Faigenboim A."/>
            <person name="Duke M.V."/>
            <person name="Gong L."/>
            <person name="Grimwood J."/>
            <person name="Grover C."/>
            <person name="Grupp K."/>
            <person name="Hu G."/>
            <person name="Lee T.H."/>
            <person name="Li J."/>
            <person name="Lin L."/>
            <person name="Liu T."/>
            <person name="Marler B.S."/>
            <person name="Page J.T."/>
            <person name="Roberts A.W."/>
            <person name="Romanel E."/>
            <person name="Sanders W.S."/>
            <person name="Szadkowski E."/>
            <person name="Tan X."/>
            <person name="Tang H."/>
            <person name="Xu C."/>
            <person name="Wang J."/>
            <person name="Wang Z."/>
            <person name="Zhang D."/>
            <person name="Zhang L."/>
            <person name="Ashrafi H."/>
            <person name="Bedon F."/>
            <person name="Bowers J.E."/>
            <person name="Brubaker C.L."/>
            <person name="Chee P.W."/>
            <person name="Das S."/>
            <person name="Gingle A.R."/>
            <person name="Haigler C.H."/>
            <person name="Harker D."/>
            <person name="Hoffmann L.V."/>
            <person name="Hovav R."/>
            <person name="Jones D.C."/>
            <person name="Lemke C."/>
            <person name="Mansoor S."/>
            <person name="ur Rahman M."/>
            <person name="Rainville L.N."/>
            <person name="Rambani A."/>
            <person name="Reddy U.K."/>
            <person name="Rong J.K."/>
            <person name="Saranga Y."/>
            <person name="Scheffler B.E."/>
            <person name="Scheffler J.A."/>
            <person name="Stelly D.M."/>
            <person name="Triplett B.A."/>
            <person name="Van Deynze A."/>
            <person name="Vaslin M.F."/>
            <person name="Waghmare V.N."/>
            <person name="Walford S.A."/>
            <person name="Wright R.J."/>
            <person name="Zaki E.A."/>
            <person name="Zhang T."/>
            <person name="Dennis E.S."/>
            <person name="Mayer K.F."/>
            <person name="Peterson D.G."/>
            <person name="Rokhsar D.S."/>
            <person name="Wang X."/>
            <person name="Schmutz J."/>
        </authorList>
    </citation>
    <scope>NUCLEOTIDE SEQUENCE [LARGE SCALE GENOMIC DNA]</scope>
</reference>
<sequence>MKNSHISSLVFFYLLLVSVSSNLIQESCNKAAKLDPQTIKLDFCVSNFEGNPKAKSATTVSDLVEVSIEAAITNATSIGSIISKLLENKSLESFERDGLKNCSWLYSLAGTCLQGAGEAFKAKNYATAGVDIVASIEAPMNCEDQFKKKKGFVPPLTKENNIFFLLTDISRVFMTIAQKG</sequence>
<name>A0A0D2REG6_GOSRA</name>
<dbReference type="InterPro" id="IPR006501">
    <property type="entry name" value="Pectinesterase_inhib_dom"/>
</dbReference>
<dbReference type="AlphaFoldDB" id="A0A0D2REG6"/>
<evidence type="ECO:0000259" key="5">
    <source>
        <dbReference type="SMART" id="SM00856"/>
    </source>
</evidence>
<keyword evidence="1 4" id="KW-0732">Signal</keyword>
<accession>A0A0D2REG6</accession>
<dbReference type="Proteomes" id="UP000032304">
    <property type="component" value="Chromosome 8"/>
</dbReference>
<feature type="signal peptide" evidence="4">
    <location>
        <begin position="1"/>
        <end position="21"/>
    </location>
</feature>
<organism evidence="6 7">
    <name type="scientific">Gossypium raimondii</name>
    <name type="common">Peruvian cotton</name>
    <name type="synonym">Gossypium klotzschianum subsp. raimondii</name>
    <dbReference type="NCBI Taxonomy" id="29730"/>
    <lineage>
        <taxon>Eukaryota</taxon>
        <taxon>Viridiplantae</taxon>
        <taxon>Streptophyta</taxon>
        <taxon>Embryophyta</taxon>
        <taxon>Tracheophyta</taxon>
        <taxon>Spermatophyta</taxon>
        <taxon>Magnoliopsida</taxon>
        <taxon>eudicotyledons</taxon>
        <taxon>Gunneridae</taxon>
        <taxon>Pentapetalae</taxon>
        <taxon>rosids</taxon>
        <taxon>malvids</taxon>
        <taxon>Malvales</taxon>
        <taxon>Malvaceae</taxon>
        <taxon>Malvoideae</taxon>
        <taxon>Gossypium</taxon>
    </lineage>
</organism>
<protein>
    <recommendedName>
        <fullName evidence="5">Pectinesterase inhibitor domain-containing protein</fullName>
    </recommendedName>
</protein>